<proteinExistence type="predicted"/>
<organism evidence="1 2">
    <name type="scientific">Flavobacterium sinopsychrotolerans</name>
    <dbReference type="NCBI Taxonomy" id="604089"/>
    <lineage>
        <taxon>Bacteria</taxon>
        <taxon>Pseudomonadati</taxon>
        <taxon>Bacteroidota</taxon>
        <taxon>Flavobacteriia</taxon>
        <taxon>Flavobacteriales</taxon>
        <taxon>Flavobacteriaceae</taxon>
        <taxon>Flavobacterium</taxon>
    </lineage>
</organism>
<dbReference type="Proteomes" id="UP000198657">
    <property type="component" value="Unassembled WGS sequence"/>
</dbReference>
<dbReference type="AlphaFoldDB" id="A0A1H8IWW3"/>
<accession>A0A1H8IWW3</accession>
<name>A0A1H8IWW3_9FLAO</name>
<keyword evidence="2" id="KW-1185">Reference proteome</keyword>
<protein>
    <submittedName>
        <fullName evidence="1">Uncharacterized protein</fullName>
    </submittedName>
</protein>
<evidence type="ECO:0000313" key="2">
    <source>
        <dbReference type="Proteomes" id="UP000198657"/>
    </source>
</evidence>
<dbReference type="EMBL" id="FODN01000001">
    <property type="protein sequence ID" value="SEN72849.1"/>
    <property type="molecule type" value="Genomic_DNA"/>
</dbReference>
<dbReference type="RefSeq" id="WP_143056047.1">
    <property type="nucleotide sequence ID" value="NZ_FODN01000001.1"/>
</dbReference>
<gene>
    <name evidence="1" type="ORF">SAMN04487942_0747</name>
</gene>
<dbReference type="STRING" id="604089.SAMN04487942_0747"/>
<reference evidence="2" key="1">
    <citation type="submission" date="2016-10" db="EMBL/GenBank/DDBJ databases">
        <authorList>
            <person name="Varghese N."/>
            <person name="Submissions S."/>
        </authorList>
    </citation>
    <scope>NUCLEOTIDE SEQUENCE [LARGE SCALE GENOMIC DNA]</scope>
    <source>
        <strain evidence="2">CGMCC 1.8704</strain>
    </source>
</reference>
<evidence type="ECO:0000313" key="1">
    <source>
        <dbReference type="EMBL" id="SEN72849.1"/>
    </source>
</evidence>
<sequence>MAKEKKYMEKHNFKNSKLLILILISNNLLYSQNETIVPKNGTIVFIKKEIITDTLLYKKSFEKVLDKVSLEIKKEASIGKPCK</sequence>